<comment type="caution">
    <text evidence="1">The sequence shown here is derived from an EMBL/GenBank/DDBJ whole genome shotgun (WGS) entry which is preliminary data.</text>
</comment>
<proteinExistence type="predicted"/>
<dbReference type="Proteomes" id="UP001164250">
    <property type="component" value="Chromosome 12"/>
</dbReference>
<organism evidence="1 2">
    <name type="scientific">Pistacia atlantica</name>
    <dbReference type="NCBI Taxonomy" id="434234"/>
    <lineage>
        <taxon>Eukaryota</taxon>
        <taxon>Viridiplantae</taxon>
        <taxon>Streptophyta</taxon>
        <taxon>Embryophyta</taxon>
        <taxon>Tracheophyta</taxon>
        <taxon>Spermatophyta</taxon>
        <taxon>Magnoliopsida</taxon>
        <taxon>eudicotyledons</taxon>
        <taxon>Gunneridae</taxon>
        <taxon>Pentapetalae</taxon>
        <taxon>rosids</taxon>
        <taxon>malvids</taxon>
        <taxon>Sapindales</taxon>
        <taxon>Anacardiaceae</taxon>
        <taxon>Pistacia</taxon>
    </lineage>
</organism>
<evidence type="ECO:0000313" key="2">
    <source>
        <dbReference type="Proteomes" id="UP001164250"/>
    </source>
</evidence>
<sequence>MTEKEEKQSRISVCLLFFQVAILWTLISLVIWISLKPKSPVYNITTHLAALHKPNSTFHNEELAMRNISIILNLEISNPNERIGICYDDINITLLYNHTLLGTESYPGFYQGYSKTAIRQVRMIVHPQLRRVIWSNSMDVRACLGTSVREESRATPDYAETDNTWKKLRQRQPQKCPTVAKQLEGQRSAAEYPSSRWKLFDFGRCLRPQNPTVTVVEISVPPIDNSSSPAADGKQNGSLAYNLEIKNPNKDSIIWFDVISLRFFHGQDTAATDRISSFKLRKDATQYRANHLDVDGRVWKALRNALSNATAELKVEFLTGIRFKTIGIKSKHHKNHKLEGKLKLGKDGKISGKKKKIKLKHSSKKWRIKLGSHFN</sequence>
<accession>A0ACC1A1S4</accession>
<keyword evidence="2" id="KW-1185">Reference proteome</keyword>
<protein>
    <submittedName>
        <fullName evidence="1">Uncharacterized protein</fullName>
    </submittedName>
</protein>
<name>A0ACC1A1S4_9ROSI</name>
<reference evidence="2" key="1">
    <citation type="journal article" date="2023" name="G3 (Bethesda)">
        <title>Genome assembly and association tests identify interacting loci associated with vigor, precocity, and sex in interspecific pistachio rootstocks.</title>
        <authorList>
            <person name="Palmer W."/>
            <person name="Jacygrad E."/>
            <person name="Sagayaradj S."/>
            <person name="Cavanaugh K."/>
            <person name="Han R."/>
            <person name="Bertier L."/>
            <person name="Beede B."/>
            <person name="Kafkas S."/>
            <person name="Golino D."/>
            <person name="Preece J."/>
            <person name="Michelmore R."/>
        </authorList>
    </citation>
    <scope>NUCLEOTIDE SEQUENCE [LARGE SCALE GENOMIC DNA]</scope>
</reference>
<gene>
    <name evidence="1" type="ORF">Patl1_11040</name>
</gene>
<dbReference type="EMBL" id="CM047908">
    <property type="protein sequence ID" value="KAJ0080987.1"/>
    <property type="molecule type" value="Genomic_DNA"/>
</dbReference>
<evidence type="ECO:0000313" key="1">
    <source>
        <dbReference type="EMBL" id="KAJ0080987.1"/>
    </source>
</evidence>